<keyword evidence="2" id="KW-1185">Reference proteome</keyword>
<organism evidence="1 2">
    <name type="scientific">Aneurinibacillus soli</name>
    <dbReference type="NCBI Taxonomy" id="1500254"/>
    <lineage>
        <taxon>Bacteria</taxon>
        <taxon>Bacillati</taxon>
        <taxon>Bacillota</taxon>
        <taxon>Bacilli</taxon>
        <taxon>Bacillales</taxon>
        <taxon>Paenibacillaceae</taxon>
        <taxon>Aneurinibacillus group</taxon>
        <taxon>Aneurinibacillus</taxon>
    </lineage>
</organism>
<dbReference type="KEGG" id="asoc:CB4_02785"/>
<proteinExistence type="predicted"/>
<gene>
    <name evidence="1" type="ORF">CB4_02785</name>
</gene>
<dbReference type="Proteomes" id="UP000217696">
    <property type="component" value="Chromosome"/>
</dbReference>
<dbReference type="RefSeq" id="WP_096466353.1">
    <property type="nucleotide sequence ID" value="NZ_AP017312.1"/>
</dbReference>
<sequence>MMATLLDSIQSFFSVWHTVRGAGLTAHHGQLRLAEVRQPENLELASYYRDCTFHHSPDGFDTSPFFFPPRDRQ</sequence>
<reference evidence="1 2" key="1">
    <citation type="submission" date="2015-12" db="EMBL/GenBank/DDBJ databases">
        <title>Genome sequence of Aneurinibacillus soli.</title>
        <authorList>
            <person name="Lee J.S."/>
            <person name="Lee K.C."/>
            <person name="Kim K.K."/>
            <person name="Lee B.W."/>
        </authorList>
    </citation>
    <scope>NUCLEOTIDE SEQUENCE [LARGE SCALE GENOMIC DNA]</scope>
    <source>
        <strain evidence="1 2">CB4</strain>
    </source>
</reference>
<name>A0A0U5B1Z9_9BACL</name>
<evidence type="ECO:0000313" key="2">
    <source>
        <dbReference type="Proteomes" id="UP000217696"/>
    </source>
</evidence>
<protein>
    <submittedName>
        <fullName evidence="1">Uncharacterized protein</fullName>
    </submittedName>
</protein>
<dbReference type="AlphaFoldDB" id="A0A0U5B1Z9"/>
<dbReference type="EMBL" id="AP017312">
    <property type="protein sequence ID" value="BAU28610.1"/>
    <property type="molecule type" value="Genomic_DNA"/>
</dbReference>
<evidence type="ECO:0000313" key="1">
    <source>
        <dbReference type="EMBL" id="BAU28610.1"/>
    </source>
</evidence>
<accession>A0A0U5B1Z9</accession>